<feature type="region of interest" description="Disordered" evidence="1">
    <location>
        <begin position="289"/>
        <end position="311"/>
    </location>
</feature>
<dbReference type="GO" id="GO:0030134">
    <property type="term" value="C:COPII-coated ER to Golgi transport vesicle"/>
    <property type="evidence" value="ECO:0007669"/>
    <property type="project" value="TreeGrafter"/>
</dbReference>
<dbReference type="InterPro" id="IPR045888">
    <property type="entry name" value="Erv"/>
</dbReference>
<name>A0AAV4HWF7_9GAST</name>
<gene>
    <name evidence="3" type="ORF">ElyMa_001099100</name>
</gene>
<dbReference type="GO" id="GO:0006888">
    <property type="term" value="P:endoplasmic reticulum to Golgi vesicle-mediated transport"/>
    <property type="evidence" value="ECO:0007669"/>
    <property type="project" value="TreeGrafter"/>
</dbReference>
<dbReference type="GO" id="GO:0016020">
    <property type="term" value="C:membrane"/>
    <property type="evidence" value="ECO:0007669"/>
    <property type="project" value="TreeGrafter"/>
</dbReference>
<proteinExistence type="predicted"/>
<dbReference type="PANTHER" id="PTHR10984:SF30">
    <property type="entry name" value="ENDOPLASMIC RETICULUM-GOLGI INTERMEDIATE COMPARTMENT PROTEIN 2"/>
    <property type="match status" value="1"/>
</dbReference>
<dbReference type="Pfam" id="PF07970">
    <property type="entry name" value="COPIIcoated_ERV"/>
    <property type="match status" value="1"/>
</dbReference>
<dbReference type="InterPro" id="IPR012936">
    <property type="entry name" value="Erv_C"/>
</dbReference>
<evidence type="ECO:0000259" key="2">
    <source>
        <dbReference type="Pfam" id="PF07970"/>
    </source>
</evidence>
<evidence type="ECO:0000256" key="1">
    <source>
        <dbReference type="SAM" id="MobiDB-lite"/>
    </source>
</evidence>
<protein>
    <submittedName>
        <fullName evidence="3">Endoplasmic reticulum-Golgi intermediate compartment protein 2</fullName>
    </submittedName>
</protein>
<feature type="compositionally biased region" description="Polar residues" evidence="1">
    <location>
        <begin position="301"/>
        <end position="311"/>
    </location>
</feature>
<dbReference type="Proteomes" id="UP000762676">
    <property type="component" value="Unassembled WGS sequence"/>
</dbReference>
<evidence type="ECO:0000313" key="4">
    <source>
        <dbReference type="Proteomes" id="UP000762676"/>
    </source>
</evidence>
<reference evidence="3 4" key="1">
    <citation type="journal article" date="2021" name="Elife">
        <title>Chloroplast acquisition without the gene transfer in kleptoplastic sea slugs, Plakobranchus ocellatus.</title>
        <authorList>
            <person name="Maeda T."/>
            <person name="Takahashi S."/>
            <person name="Yoshida T."/>
            <person name="Shimamura S."/>
            <person name="Takaki Y."/>
            <person name="Nagai Y."/>
            <person name="Toyoda A."/>
            <person name="Suzuki Y."/>
            <person name="Arimoto A."/>
            <person name="Ishii H."/>
            <person name="Satoh N."/>
            <person name="Nishiyama T."/>
            <person name="Hasebe M."/>
            <person name="Maruyama T."/>
            <person name="Minagawa J."/>
            <person name="Obokata J."/>
            <person name="Shigenobu S."/>
        </authorList>
    </citation>
    <scope>NUCLEOTIDE SEQUENCE [LARGE SCALE GENOMIC DNA]</scope>
</reference>
<dbReference type="GO" id="GO:0006890">
    <property type="term" value="P:retrograde vesicle-mediated transport, Golgi to endoplasmic reticulum"/>
    <property type="evidence" value="ECO:0007669"/>
    <property type="project" value="TreeGrafter"/>
</dbReference>
<evidence type="ECO:0000313" key="3">
    <source>
        <dbReference type="EMBL" id="GFS01522.1"/>
    </source>
</evidence>
<dbReference type="PANTHER" id="PTHR10984">
    <property type="entry name" value="ENDOPLASMIC RETICULUM-GOLGI INTERMEDIATE COMPARTMENT PROTEIN"/>
    <property type="match status" value="1"/>
</dbReference>
<sequence>MLRHPPPCLLEKQSCYHVATMPLEKGVSWHREGPNPPGRKDACRLRGSLELNKVAGNFHITAGKSVPVIPKGHAHLAMMMDNSDYNFSHRIDHFSFGEPLSGLIYPLDGSEITTSFNQHNFQYFMKVVPTEVRTYRANVDTYQFSVTESNRPLNHGRGSHGVPGIFVKYDLSSLMIRIKEVHRPFWQFVVRMCGIVGGIFSVSGMLNALMGFLTDFVCCRLKLGRHSSPSYDEAVAAQVPVSNVLYADSMKDTFLGNSSIPPESEFRPLVSESGGSDRVDAAIDNSSLAAASNNSHHVPPSFSQQESTKNS</sequence>
<comment type="caution">
    <text evidence="3">The sequence shown here is derived from an EMBL/GenBank/DDBJ whole genome shotgun (WGS) entry which is preliminary data.</text>
</comment>
<organism evidence="3 4">
    <name type="scientific">Elysia marginata</name>
    <dbReference type="NCBI Taxonomy" id="1093978"/>
    <lineage>
        <taxon>Eukaryota</taxon>
        <taxon>Metazoa</taxon>
        <taxon>Spiralia</taxon>
        <taxon>Lophotrochozoa</taxon>
        <taxon>Mollusca</taxon>
        <taxon>Gastropoda</taxon>
        <taxon>Heterobranchia</taxon>
        <taxon>Euthyneura</taxon>
        <taxon>Panpulmonata</taxon>
        <taxon>Sacoglossa</taxon>
        <taxon>Placobranchoidea</taxon>
        <taxon>Plakobranchidae</taxon>
        <taxon>Elysia</taxon>
    </lineage>
</organism>
<dbReference type="AlphaFoldDB" id="A0AAV4HWF7"/>
<keyword evidence="4" id="KW-1185">Reference proteome</keyword>
<feature type="domain" description="Endoplasmic reticulum vesicle transporter C-terminal" evidence="2">
    <location>
        <begin position="40"/>
        <end position="206"/>
    </location>
</feature>
<dbReference type="GO" id="GO:0005783">
    <property type="term" value="C:endoplasmic reticulum"/>
    <property type="evidence" value="ECO:0007669"/>
    <property type="project" value="TreeGrafter"/>
</dbReference>
<dbReference type="EMBL" id="BMAT01002205">
    <property type="protein sequence ID" value="GFS01522.1"/>
    <property type="molecule type" value="Genomic_DNA"/>
</dbReference>
<accession>A0AAV4HWF7</accession>